<keyword evidence="8 12" id="KW-0012">Acyltransferase</keyword>
<evidence type="ECO:0000256" key="6">
    <source>
        <dbReference type="ARBA" id="ARBA00022833"/>
    </source>
</evidence>
<comment type="caution">
    <text evidence="15">The sequence shown here is derived from an EMBL/GenBank/DDBJ whole genome shotgun (WGS) entry which is preliminary data.</text>
</comment>
<dbReference type="InterPro" id="IPR043137">
    <property type="entry name" value="GGT_ssub_C"/>
</dbReference>
<comment type="function">
    <text evidence="12">Cleaves the gamma-glutamyl peptide bond of glutathione and glutathione conjugates.</text>
</comment>
<dbReference type="GO" id="GO:0006751">
    <property type="term" value="P:glutathione catabolic process"/>
    <property type="evidence" value="ECO:0007669"/>
    <property type="project" value="UniProtKB-UniRule"/>
</dbReference>
<dbReference type="EC" id="3.4.19.13" evidence="12"/>
<reference evidence="15" key="1">
    <citation type="submission" date="2021-06" db="EMBL/GenBank/DDBJ databases">
        <authorList>
            <person name="Kallberg Y."/>
            <person name="Tangrot J."/>
            <person name="Rosling A."/>
        </authorList>
    </citation>
    <scope>NUCLEOTIDE SEQUENCE</scope>
    <source>
        <strain evidence="15">CL551</strain>
    </source>
</reference>
<keyword evidence="4 11" id="KW-0863">Zinc-finger</keyword>
<dbReference type="InterPro" id="IPR000101">
    <property type="entry name" value="GGT_peptidase"/>
</dbReference>
<dbReference type="Gene3D" id="2.30.30.1150">
    <property type="match status" value="1"/>
</dbReference>
<feature type="compositionally biased region" description="Polar residues" evidence="13">
    <location>
        <begin position="110"/>
        <end position="148"/>
    </location>
</feature>
<protein>
    <recommendedName>
        <fullName evidence="12">Glutathione hydrolase</fullName>
        <ecNumber evidence="12">2.3.2.2</ecNumber>
        <ecNumber evidence="12">3.4.19.13</ecNumber>
    </recommendedName>
    <alternativeName>
        <fullName evidence="12">Gamma-glutamyltransferase</fullName>
    </alternativeName>
    <alternativeName>
        <fullName evidence="12">Gamma-glutamyltranspeptidase</fullName>
    </alternativeName>
</protein>
<feature type="active site" description="Nucleophile" evidence="9">
    <location>
        <position position="727"/>
    </location>
</feature>
<feature type="binding site" evidence="10">
    <location>
        <position position="811"/>
    </location>
    <ligand>
        <name>L-glutamate</name>
        <dbReference type="ChEBI" id="CHEBI:29985"/>
    </ligand>
</feature>
<dbReference type="Proteomes" id="UP000789342">
    <property type="component" value="Unassembled WGS sequence"/>
</dbReference>
<evidence type="ECO:0000313" key="16">
    <source>
        <dbReference type="Proteomes" id="UP000789342"/>
    </source>
</evidence>
<dbReference type="PANTHER" id="PTHR11686:SF9">
    <property type="entry name" value="RE13973P"/>
    <property type="match status" value="1"/>
</dbReference>
<dbReference type="Pfam" id="PF00628">
    <property type="entry name" value="PHD"/>
    <property type="match status" value="1"/>
</dbReference>
<dbReference type="EMBL" id="CAJVPV010003084">
    <property type="protein sequence ID" value="CAG8542906.1"/>
    <property type="molecule type" value="Genomic_DNA"/>
</dbReference>
<dbReference type="GO" id="GO:0006508">
    <property type="term" value="P:proteolysis"/>
    <property type="evidence" value="ECO:0007669"/>
    <property type="project" value="UniProtKB-KW"/>
</dbReference>
<evidence type="ECO:0000256" key="5">
    <source>
        <dbReference type="ARBA" id="ARBA00022801"/>
    </source>
</evidence>
<dbReference type="SUPFAM" id="SSF57903">
    <property type="entry name" value="FYVE/PHD zinc finger"/>
    <property type="match status" value="1"/>
</dbReference>
<evidence type="ECO:0000256" key="2">
    <source>
        <dbReference type="ARBA" id="ARBA00022679"/>
    </source>
</evidence>
<dbReference type="OrthoDB" id="2441323at2759"/>
<dbReference type="Gene3D" id="1.10.246.130">
    <property type="match status" value="1"/>
</dbReference>
<dbReference type="PRINTS" id="PR01210">
    <property type="entry name" value="GGTRANSPTASE"/>
</dbReference>
<evidence type="ECO:0000256" key="7">
    <source>
        <dbReference type="ARBA" id="ARBA00023180"/>
    </source>
</evidence>
<feature type="region of interest" description="Disordered" evidence="13">
    <location>
        <begin position="110"/>
        <end position="232"/>
    </location>
</feature>
<sequence length="869" mass="97524">MVIETIEDSQEVVNRSVNLIWRATHGKIVSIIFNQIQTVTLTFDNGKVKTVGIDVPDAVLIRENVFSQLSRELAVSNKDNPINVDDSSTSTVEDELAGDIQGEAILLTSVNQSNQSQNRGASPSTGVNRSNQSQNREASLSTGANQDNQFRDGEASLSTGANQNNQPQNEEASLSTGAVQGNRSWDGEASSSTGANQSNQSKHKRVTQSSEVNKFSKVSKEKRNRKRMRFHINKQKLKIRQDKDMDNTNWSECEECHGERKELCKLCGCFICERKIDGGRILLCDGDCGNGYHTYCLNPPIDKIPSGKWYCDRCKSQRGKKVVLINDDNRNEVQIPLERDDSLGINQSMSDVMITTCGPSMDIDFLGSNNDDRQLDEIRRDDPASRSHMLKKIFTDVTTDQLDIRGDQLLSRNDSMESFFTLDFNYLFDIGDIHFSLKSLPSYSTSNWKAEENMLKMIYDLRKPFLALLVVLSTDYERKNNGLSPVPKVLRGLVAEKMMTALCIDDRQERRYWSGMWRLIELLHVTRCPVAILIMARINSTFLLMTSINNYNKFLIALLGDEEAHHKNPVFDKLLMQKGSIAKSLVKAIKASGGLMTLEDLADYRPVLREPVVGYYHGRKVITTPEPASGAILIFMLNILEGYELNKSSLTGINLHRLVETLKFGFARRTELGDAAFFENKTAHELRILDIISKKYASIVRNNISDDRTHETEYYNPVYAEKNDHGTTHLSTIDKDDMAVAFTSTVVDPNTGIIFNNQLDDFSIPGGPDIFGMYPSPYNFIAPGKKPLSSTVPTIIEKDGKLEMTLGGSGGTRILTAVLEVILDVFDFDMNVLQAIKKSRIHQQLKPEIAFVESGFPFEILKDLVNTQI</sequence>
<comment type="catalytic activity">
    <reaction evidence="12">
        <text>an N-terminal (5-L-glutamyl)-[peptide] + an alpha-amino acid = 5-L-glutamyl amino acid + an N-terminal L-alpha-aminoacyl-[peptide]</text>
        <dbReference type="Rhea" id="RHEA:23904"/>
        <dbReference type="Rhea" id="RHEA-COMP:9780"/>
        <dbReference type="Rhea" id="RHEA-COMP:9795"/>
        <dbReference type="ChEBI" id="CHEBI:77644"/>
        <dbReference type="ChEBI" id="CHEBI:78597"/>
        <dbReference type="ChEBI" id="CHEBI:78599"/>
        <dbReference type="ChEBI" id="CHEBI:78608"/>
        <dbReference type="EC" id="2.3.2.2"/>
    </reaction>
</comment>
<keyword evidence="7" id="KW-0325">Glycoprotein</keyword>
<accession>A0A9N9AV88</accession>
<dbReference type="GO" id="GO:0008270">
    <property type="term" value="F:zinc ion binding"/>
    <property type="evidence" value="ECO:0007669"/>
    <property type="project" value="UniProtKB-KW"/>
</dbReference>
<dbReference type="InterPro" id="IPR011011">
    <property type="entry name" value="Znf_FYVE_PHD"/>
</dbReference>
<dbReference type="AlphaFoldDB" id="A0A9N9AV88"/>
<comment type="catalytic activity">
    <reaction evidence="12">
        <text>an S-substituted glutathione + H2O = an S-substituted L-cysteinylglycine + L-glutamate</text>
        <dbReference type="Rhea" id="RHEA:59468"/>
        <dbReference type="ChEBI" id="CHEBI:15377"/>
        <dbReference type="ChEBI" id="CHEBI:29985"/>
        <dbReference type="ChEBI" id="CHEBI:90779"/>
        <dbReference type="ChEBI" id="CHEBI:143103"/>
        <dbReference type="EC" id="3.4.19.13"/>
    </reaction>
</comment>
<evidence type="ECO:0000256" key="11">
    <source>
        <dbReference type="PROSITE-ProRule" id="PRU00146"/>
    </source>
</evidence>
<dbReference type="InterPro" id="IPR029055">
    <property type="entry name" value="Ntn_hydrolases_N"/>
</dbReference>
<evidence type="ECO:0000256" key="10">
    <source>
        <dbReference type="PIRSR" id="PIRSR600101-2"/>
    </source>
</evidence>
<dbReference type="GO" id="GO:0103068">
    <property type="term" value="F:leukotriene C4 gamma-glutamyl transferase activity"/>
    <property type="evidence" value="ECO:0007669"/>
    <property type="project" value="UniProtKB-EC"/>
</dbReference>
<dbReference type="InterPro" id="IPR019787">
    <property type="entry name" value="Znf_PHD-finger"/>
</dbReference>
<dbReference type="SMART" id="SM00249">
    <property type="entry name" value="PHD"/>
    <property type="match status" value="1"/>
</dbReference>
<evidence type="ECO:0000256" key="1">
    <source>
        <dbReference type="ARBA" id="ARBA00022670"/>
    </source>
</evidence>
<dbReference type="Gene3D" id="3.60.20.40">
    <property type="match status" value="1"/>
</dbReference>
<feature type="domain" description="PHD-type" evidence="14">
    <location>
        <begin position="261"/>
        <end position="317"/>
    </location>
</feature>
<feature type="binding site" evidence="10">
    <location>
        <position position="761"/>
    </location>
    <ligand>
        <name>L-glutamate</name>
        <dbReference type="ChEBI" id="CHEBI:29985"/>
    </ligand>
</feature>
<comment type="catalytic activity">
    <reaction evidence="12">
        <text>glutathione + H2O = L-cysteinylglycine + L-glutamate</text>
        <dbReference type="Rhea" id="RHEA:28807"/>
        <dbReference type="ChEBI" id="CHEBI:15377"/>
        <dbReference type="ChEBI" id="CHEBI:29985"/>
        <dbReference type="ChEBI" id="CHEBI:57925"/>
        <dbReference type="ChEBI" id="CHEBI:61694"/>
        <dbReference type="EC" id="3.4.19.13"/>
    </reaction>
</comment>
<keyword evidence="3" id="KW-0479">Metal-binding</keyword>
<keyword evidence="2 12" id="KW-0808">Transferase</keyword>
<dbReference type="GO" id="GO:0000324">
    <property type="term" value="C:fungal-type vacuole"/>
    <property type="evidence" value="ECO:0007669"/>
    <property type="project" value="TreeGrafter"/>
</dbReference>
<dbReference type="SUPFAM" id="SSF56235">
    <property type="entry name" value="N-terminal nucleophile aminohydrolases (Ntn hydrolases)"/>
    <property type="match status" value="1"/>
</dbReference>
<evidence type="ECO:0000256" key="12">
    <source>
        <dbReference type="RuleBase" id="RU368068"/>
    </source>
</evidence>
<name>A0A9N9AV88_9GLOM</name>
<evidence type="ECO:0000259" key="14">
    <source>
        <dbReference type="PROSITE" id="PS50016"/>
    </source>
</evidence>
<keyword evidence="5 12" id="KW-0378">Hydrolase</keyword>
<evidence type="ECO:0000256" key="3">
    <source>
        <dbReference type="ARBA" id="ARBA00022723"/>
    </source>
</evidence>
<dbReference type="InterPro" id="IPR001965">
    <property type="entry name" value="Znf_PHD"/>
</dbReference>
<dbReference type="EC" id="2.3.2.2" evidence="12"/>
<feature type="binding site" evidence="10">
    <location>
        <begin position="789"/>
        <end position="790"/>
    </location>
    <ligand>
        <name>L-glutamate</name>
        <dbReference type="ChEBI" id="CHEBI:29985"/>
    </ligand>
</feature>
<evidence type="ECO:0000256" key="4">
    <source>
        <dbReference type="ARBA" id="ARBA00022771"/>
    </source>
</evidence>
<evidence type="ECO:0000313" key="15">
    <source>
        <dbReference type="EMBL" id="CAG8542906.1"/>
    </source>
</evidence>
<dbReference type="GO" id="GO:0036374">
    <property type="term" value="F:glutathione hydrolase activity"/>
    <property type="evidence" value="ECO:0007669"/>
    <property type="project" value="UniProtKB-UniRule"/>
</dbReference>
<comment type="pathway">
    <text evidence="12">Sulfur metabolism; glutathione metabolism.</text>
</comment>
<organism evidence="15 16">
    <name type="scientific">Acaulospora morrowiae</name>
    <dbReference type="NCBI Taxonomy" id="94023"/>
    <lineage>
        <taxon>Eukaryota</taxon>
        <taxon>Fungi</taxon>
        <taxon>Fungi incertae sedis</taxon>
        <taxon>Mucoromycota</taxon>
        <taxon>Glomeromycotina</taxon>
        <taxon>Glomeromycetes</taxon>
        <taxon>Diversisporales</taxon>
        <taxon>Acaulosporaceae</taxon>
        <taxon>Acaulospora</taxon>
    </lineage>
</organism>
<keyword evidence="1" id="KW-0645">Protease</keyword>
<gene>
    <name evidence="15" type="ORF">AMORRO_LOCUS5212</name>
</gene>
<feature type="compositionally biased region" description="Basic residues" evidence="13">
    <location>
        <begin position="220"/>
        <end position="232"/>
    </location>
</feature>
<evidence type="ECO:0000256" key="8">
    <source>
        <dbReference type="ARBA" id="ARBA00023315"/>
    </source>
</evidence>
<dbReference type="FunFam" id="1.10.246.130:FF:000005">
    <property type="entry name" value="Gamma-glutamyltranspeptidase 1, putative"/>
    <property type="match status" value="1"/>
</dbReference>
<keyword evidence="16" id="KW-1185">Reference proteome</keyword>
<evidence type="ECO:0000256" key="9">
    <source>
        <dbReference type="PIRSR" id="PIRSR600101-1"/>
    </source>
</evidence>
<dbReference type="PROSITE" id="PS50016">
    <property type="entry name" value="ZF_PHD_2"/>
    <property type="match status" value="1"/>
</dbReference>
<proteinExistence type="predicted"/>
<dbReference type="PANTHER" id="PTHR11686">
    <property type="entry name" value="GAMMA GLUTAMYL TRANSPEPTIDASE"/>
    <property type="match status" value="1"/>
</dbReference>
<dbReference type="InterPro" id="IPR043138">
    <property type="entry name" value="GGT_lsub"/>
</dbReference>
<dbReference type="Pfam" id="PF01019">
    <property type="entry name" value="G_glu_transpept"/>
    <property type="match status" value="1"/>
</dbReference>
<keyword evidence="6" id="KW-0862">Zinc</keyword>
<dbReference type="GO" id="GO:0005886">
    <property type="term" value="C:plasma membrane"/>
    <property type="evidence" value="ECO:0007669"/>
    <property type="project" value="TreeGrafter"/>
</dbReference>
<feature type="compositionally biased region" description="Polar residues" evidence="13">
    <location>
        <begin position="170"/>
        <end position="200"/>
    </location>
</feature>
<evidence type="ECO:0000256" key="13">
    <source>
        <dbReference type="SAM" id="MobiDB-lite"/>
    </source>
</evidence>